<name>A0ABV3R684_9HYPH</name>
<gene>
    <name evidence="3" type="ORF">ABUE31_22620</name>
</gene>
<dbReference type="PROSITE" id="PS51898">
    <property type="entry name" value="TYR_RECOMBINASE"/>
    <property type="match status" value="1"/>
</dbReference>
<dbReference type="InterPro" id="IPR013762">
    <property type="entry name" value="Integrase-like_cat_sf"/>
</dbReference>
<dbReference type="SUPFAM" id="SSF56349">
    <property type="entry name" value="DNA breaking-rejoining enzymes"/>
    <property type="match status" value="1"/>
</dbReference>
<evidence type="ECO:0000313" key="3">
    <source>
        <dbReference type="EMBL" id="MEW9808783.1"/>
    </source>
</evidence>
<dbReference type="Pfam" id="PF00589">
    <property type="entry name" value="Phage_integrase"/>
    <property type="match status" value="1"/>
</dbReference>
<evidence type="ECO:0000259" key="2">
    <source>
        <dbReference type="PROSITE" id="PS51898"/>
    </source>
</evidence>
<proteinExistence type="predicted"/>
<accession>A0ABV3R684</accession>
<comment type="caution">
    <text evidence="3">The sequence shown here is derived from an EMBL/GenBank/DDBJ whole genome shotgun (WGS) entry which is preliminary data.</text>
</comment>
<feature type="domain" description="Tyr recombinase" evidence="2">
    <location>
        <begin position="1"/>
        <end position="104"/>
    </location>
</feature>
<dbReference type="InterPro" id="IPR011010">
    <property type="entry name" value="DNA_brk_join_enz"/>
</dbReference>
<reference evidence="3 4" key="1">
    <citation type="submission" date="2024-06" db="EMBL/GenBank/DDBJ databases">
        <authorList>
            <person name="Tuo L."/>
        </authorList>
    </citation>
    <scope>NUCLEOTIDE SEQUENCE [LARGE SCALE GENOMIC DNA]</scope>
    <source>
        <strain evidence="3 4">ZMM04-5</strain>
    </source>
</reference>
<evidence type="ECO:0000256" key="1">
    <source>
        <dbReference type="ARBA" id="ARBA00023172"/>
    </source>
</evidence>
<protein>
    <submittedName>
        <fullName evidence="3">Tyrosine-type recombinase/integrase</fullName>
    </submittedName>
</protein>
<evidence type="ECO:0000313" key="4">
    <source>
        <dbReference type="Proteomes" id="UP001556196"/>
    </source>
</evidence>
<organism evidence="3 4">
    <name type="scientific">Mesorhizobium marinum</name>
    <dbReference type="NCBI Taxonomy" id="3228790"/>
    <lineage>
        <taxon>Bacteria</taxon>
        <taxon>Pseudomonadati</taxon>
        <taxon>Pseudomonadota</taxon>
        <taxon>Alphaproteobacteria</taxon>
        <taxon>Hyphomicrobiales</taxon>
        <taxon>Phyllobacteriaceae</taxon>
        <taxon>Mesorhizobium</taxon>
    </lineage>
</organism>
<dbReference type="Proteomes" id="UP001556196">
    <property type="component" value="Unassembled WGS sequence"/>
</dbReference>
<sequence>TVKQRRTHRVTLQAAAVALLRRMREEAGEKSKSVFVFPSDGRHRHSEAGHLTTIKKFAAKVFKAAGLRDVRPYDLRKAFASRLVASGADLRTVMSLTGHTQVAT</sequence>
<dbReference type="InterPro" id="IPR002104">
    <property type="entry name" value="Integrase_catalytic"/>
</dbReference>
<keyword evidence="1" id="KW-0233">DNA recombination</keyword>
<dbReference type="Gene3D" id="1.10.443.10">
    <property type="entry name" value="Intergrase catalytic core"/>
    <property type="match status" value="1"/>
</dbReference>
<dbReference type="EMBL" id="JBFOCI010000019">
    <property type="protein sequence ID" value="MEW9808783.1"/>
    <property type="molecule type" value="Genomic_DNA"/>
</dbReference>
<feature type="non-terminal residue" evidence="3">
    <location>
        <position position="1"/>
    </location>
</feature>
<keyword evidence="4" id="KW-1185">Reference proteome</keyword>